<evidence type="ECO:0000259" key="4">
    <source>
        <dbReference type="Pfam" id="PF13579"/>
    </source>
</evidence>
<dbReference type="Pfam" id="PF13579">
    <property type="entry name" value="Glyco_trans_4_4"/>
    <property type="match status" value="1"/>
</dbReference>
<dbReference type="STRING" id="402596.SAMN04489844_1202"/>
<organism evidence="5 6">
    <name type="scientific">Nocardioides exalbidus</name>
    <dbReference type="NCBI Taxonomy" id="402596"/>
    <lineage>
        <taxon>Bacteria</taxon>
        <taxon>Bacillati</taxon>
        <taxon>Actinomycetota</taxon>
        <taxon>Actinomycetes</taxon>
        <taxon>Propionibacteriales</taxon>
        <taxon>Nocardioidaceae</taxon>
        <taxon>Nocardioides</taxon>
    </lineage>
</organism>
<dbReference type="CDD" id="cd03794">
    <property type="entry name" value="GT4_WbuB-like"/>
    <property type="match status" value="1"/>
</dbReference>
<evidence type="ECO:0000256" key="2">
    <source>
        <dbReference type="ARBA" id="ARBA00022679"/>
    </source>
</evidence>
<name>A0A1H4MRV5_9ACTN</name>
<reference evidence="6" key="1">
    <citation type="submission" date="2016-10" db="EMBL/GenBank/DDBJ databases">
        <authorList>
            <person name="Varghese N."/>
            <person name="Submissions S."/>
        </authorList>
    </citation>
    <scope>NUCLEOTIDE SEQUENCE [LARGE SCALE GENOMIC DNA]</scope>
    <source>
        <strain evidence="6">DSM 22017</strain>
    </source>
</reference>
<dbReference type="InterPro" id="IPR001296">
    <property type="entry name" value="Glyco_trans_1"/>
</dbReference>
<sequence length="410" mass="43560">MRIGMISQWYEPETGSAAHPTAIARALHERGHDLRVLTGFPSYPLGRVYDGHRMRPRATEVRDGISLLRVPDVPSHDRSAVRRMVSLGSFAGSATTQVGWLRRVDVCLVYLTPATVGMAAMTLRRVWGVPYVLYVQDLWPETVTASGFIGGSRTTDTVERALHAWLARLYRGAAGIAAIAPTMAATLSGRGSQVTPVSIPNWVDEDVFVPSAPLDPSPLDGAERWVMYAGSIGDVQGLDTAVRAMRQLDDLPDLGLAFVGDGVAVPGLRALAAELGVAERVAFLGSHPLSDMPPLMANADAQLVSLRDLPLFRGTIPSKLQATMACGLPVVCAVAGDAAEVVRQARCGFVARPDDPTSLAGALRAVAAAQPAELRAMGARGREAYAGQMSRAVGAERLEQLLVTAAGSRR</sequence>
<keyword evidence="1" id="KW-0328">Glycosyltransferase</keyword>
<dbReference type="AlphaFoldDB" id="A0A1H4MRV5"/>
<dbReference type="Pfam" id="PF00534">
    <property type="entry name" value="Glycos_transf_1"/>
    <property type="match status" value="1"/>
</dbReference>
<proteinExistence type="predicted"/>
<dbReference type="PANTHER" id="PTHR12526">
    <property type="entry name" value="GLYCOSYLTRANSFERASE"/>
    <property type="match status" value="1"/>
</dbReference>
<gene>
    <name evidence="5" type="ORF">SAMN04489844_1202</name>
</gene>
<dbReference type="GO" id="GO:0016757">
    <property type="term" value="F:glycosyltransferase activity"/>
    <property type="evidence" value="ECO:0007669"/>
    <property type="project" value="UniProtKB-KW"/>
</dbReference>
<protein>
    <submittedName>
        <fullName evidence="5">Glycosyltransferase involved in cell wall bisynthesis</fullName>
    </submittedName>
</protein>
<accession>A0A1H4MRV5</accession>
<keyword evidence="2 5" id="KW-0808">Transferase</keyword>
<dbReference type="EMBL" id="FNRT01000002">
    <property type="protein sequence ID" value="SEB85729.1"/>
    <property type="molecule type" value="Genomic_DNA"/>
</dbReference>
<dbReference type="PANTHER" id="PTHR12526:SF510">
    <property type="entry name" value="D-INOSITOL 3-PHOSPHATE GLYCOSYLTRANSFERASE"/>
    <property type="match status" value="1"/>
</dbReference>
<keyword evidence="6" id="KW-1185">Reference proteome</keyword>
<feature type="domain" description="Glycosyltransferase subfamily 4-like N-terminal" evidence="4">
    <location>
        <begin position="14"/>
        <end position="202"/>
    </location>
</feature>
<dbReference type="RefSeq" id="WP_090968300.1">
    <property type="nucleotide sequence ID" value="NZ_FNRT01000002.1"/>
</dbReference>
<dbReference type="Proteomes" id="UP000198742">
    <property type="component" value="Unassembled WGS sequence"/>
</dbReference>
<evidence type="ECO:0000259" key="3">
    <source>
        <dbReference type="Pfam" id="PF00534"/>
    </source>
</evidence>
<dbReference type="OrthoDB" id="9808602at2"/>
<evidence type="ECO:0000313" key="6">
    <source>
        <dbReference type="Proteomes" id="UP000198742"/>
    </source>
</evidence>
<feature type="domain" description="Glycosyl transferase family 1" evidence="3">
    <location>
        <begin position="220"/>
        <end position="382"/>
    </location>
</feature>
<dbReference type="SUPFAM" id="SSF53756">
    <property type="entry name" value="UDP-Glycosyltransferase/glycogen phosphorylase"/>
    <property type="match status" value="1"/>
</dbReference>
<dbReference type="Gene3D" id="3.40.50.2000">
    <property type="entry name" value="Glycogen Phosphorylase B"/>
    <property type="match status" value="2"/>
</dbReference>
<evidence type="ECO:0000256" key="1">
    <source>
        <dbReference type="ARBA" id="ARBA00022676"/>
    </source>
</evidence>
<evidence type="ECO:0000313" key="5">
    <source>
        <dbReference type="EMBL" id="SEB85729.1"/>
    </source>
</evidence>
<dbReference type="InterPro" id="IPR028098">
    <property type="entry name" value="Glyco_trans_4-like_N"/>
</dbReference>